<evidence type="ECO:0000259" key="6">
    <source>
        <dbReference type="Pfam" id="PF09924"/>
    </source>
</evidence>
<dbReference type="EMBL" id="JBHTJP010000035">
    <property type="protein sequence ID" value="MFD0977861.1"/>
    <property type="molecule type" value="Genomic_DNA"/>
</dbReference>
<dbReference type="Pfam" id="PF09924">
    <property type="entry name" value="LPG_synthase_C"/>
    <property type="match status" value="1"/>
</dbReference>
<comment type="subcellular location">
    <subcellularLocation>
        <location evidence="1">Cell membrane</location>
        <topology evidence="1">Multi-pass membrane protein</topology>
    </subcellularLocation>
</comment>
<keyword evidence="8" id="KW-1185">Reference proteome</keyword>
<sequence length="329" mass="38700">MTPDEIFESYIKPYSQGCCMHYSILQPEMQYFQHEYGLISYIKKYGCYFVLADPIFKYSEKEFRVELIKKFLNKYNRVSFVQISKQFAELLNDEFNYYSTQIGNERLINIQKWKISGKRKQVIRTSCNQVAKNEINILESPLENGFDTISSNWLRTRQVKKREIKFLIRTHPYFEIDTRTFCAYDSDGNLMAYIIFDPIFENGRCVGYVPDISRSSAKFKQGIFYAIMVEAIKKFKNEGFEYLNLGLSPLILNSNSKSFESEKLRSIFKIIRKYGAKMYNYNGINYTKSRFIDESAKEKEGVTNPVYFCHKSPLPLFKITAVFKASNVI</sequence>
<protein>
    <submittedName>
        <fullName evidence="7">DUF2156 domain-containing protein</fullName>
    </submittedName>
</protein>
<dbReference type="InterPro" id="IPR051211">
    <property type="entry name" value="PG_lysyltransferase"/>
</dbReference>
<comment type="caution">
    <text evidence="7">The sequence shown here is derived from an EMBL/GenBank/DDBJ whole genome shotgun (WGS) entry which is preliminary data.</text>
</comment>
<dbReference type="InterPro" id="IPR024320">
    <property type="entry name" value="LPG_synthase_C"/>
</dbReference>
<accession>A0ABW3IID7</accession>
<proteinExistence type="predicted"/>
<keyword evidence="5" id="KW-0472">Membrane</keyword>
<evidence type="ECO:0000256" key="1">
    <source>
        <dbReference type="ARBA" id="ARBA00004651"/>
    </source>
</evidence>
<dbReference type="RefSeq" id="WP_380740487.1">
    <property type="nucleotide sequence ID" value="NZ_JBHTJP010000035.1"/>
</dbReference>
<evidence type="ECO:0000256" key="2">
    <source>
        <dbReference type="ARBA" id="ARBA00022475"/>
    </source>
</evidence>
<evidence type="ECO:0000256" key="4">
    <source>
        <dbReference type="ARBA" id="ARBA00022989"/>
    </source>
</evidence>
<reference evidence="8" key="1">
    <citation type="journal article" date="2019" name="Int. J. Syst. Evol. Microbiol.">
        <title>The Global Catalogue of Microorganisms (GCM) 10K type strain sequencing project: providing services to taxonomists for standard genome sequencing and annotation.</title>
        <authorList>
            <consortium name="The Broad Institute Genomics Platform"/>
            <consortium name="The Broad Institute Genome Sequencing Center for Infectious Disease"/>
            <person name="Wu L."/>
            <person name="Ma J."/>
        </authorList>
    </citation>
    <scope>NUCLEOTIDE SEQUENCE [LARGE SCALE GENOMIC DNA]</scope>
    <source>
        <strain evidence="8">CCUG 60898</strain>
    </source>
</reference>
<dbReference type="PANTHER" id="PTHR34697:SF2">
    <property type="entry name" value="PHOSPHATIDYLGLYCEROL LYSYLTRANSFERASE"/>
    <property type="match status" value="1"/>
</dbReference>
<dbReference type="InterPro" id="IPR016181">
    <property type="entry name" value="Acyl_CoA_acyltransferase"/>
</dbReference>
<keyword evidence="4" id="KW-1133">Transmembrane helix</keyword>
<name>A0ABW3IID7_9FLAO</name>
<evidence type="ECO:0000313" key="7">
    <source>
        <dbReference type="EMBL" id="MFD0977861.1"/>
    </source>
</evidence>
<evidence type="ECO:0000256" key="3">
    <source>
        <dbReference type="ARBA" id="ARBA00022692"/>
    </source>
</evidence>
<dbReference type="SUPFAM" id="SSF55729">
    <property type="entry name" value="Acyl-CoA N-acyltransferases (Nat)"/>
    <property type="match status" value="1"/>
</dbReference>
<evidence type="ECO:0000313" key="8">
    <source>
        <dbReference type="Proteomes" id="UP001597100"/>
    </source>
</evidence>
<evidence type="ECO:0000256" key="5">
    <source>
        <dbReference type="ARBA" id="ARBA00023136"/>
    </source>
</evidence>
<feature type="domain" description="Phosphatidylglycerol lysyltransferase C-terminal" evidence="6">
    <location>
        <begin position="26"/>
        <end position="291"/>
    </location>
</feature>
<keyword evidence="3" id="KW-0812">Transmembrane</keyword>
<keyword evidence="2" id="KW-1003">Cell membrane</keyword>
<dbReference type="PANTHER" id="PTHR34697">
    <property type="entry name" value="PHOSPHATIDYLGLYCEROL LYSYLTRANSFERASE"/>
    <property type="match status" value="1"/>
</dbReference>
<organism evidence="7 8">
    <name type="scientific">Salinimicrobium gaetbulicola</name>
    <dbReference type="NCBI Taxonomy" id="999702"/>
    <lineage>
        <taxon>Bacteria</taxon>
        <taxon>Pseudomonadati</taxon>
        <taxon>Bacteroidota</taxon>
        <taxon>Flavobacteriia</taxon>
        <taxon>Flavobacteriales</taxon>
        <taxon>Flavobacteriaceae</taxon>
        <taxon>Salinimicrobium</taxon>
    </lineage>
</organism>
<dbReference type="Proteomes" id="UP001597100">
    <property type="component" value="Unassembled WGS sequence"/>
</dbReference>
<gene>
    <name evidence="7" type="ORF">ACFQ1G_13775</name>
</gene>